<evidence type="ECO:0000313" key="2">
    <source>
        <dbReference type="Proteomes" id="UP000712157"/>
    </source>
</evidence>
<dbReference type="SUPFAM" id="SSF54285">
    <property type="entry name" value="MoaD/ThiS"/>
    <property type="match status" value="1"/>
</dbReference>
<comment type="caution">
    <text evidence="1">The sequence shown here is derived from an EMBL/GenBank/DDBJ whole genome shotgun (WGS) entry which is preliminary data.</text>
</comment>
<dbReference type="RefSeq" id="WP_158345817.1">
    <property type="nucleotide sequence ID" value="NZ_JAHQCW010000010.1"/>
</dbReference>
<sequence length="82" mass="9277">MAYLKYYGELRELTGAEQETYPGDDIKECLKHIKTVYGKEAYAEAKRSLITVNGKGILNTGNYRTRIQDQDEIRFLPLCGGG</sequence>
<dbReference type="Gene3D" id="3.10.20.30">
    <property type="match status" value="1"/>
</dbReference>
<proteinExistence type="predicted"/>
<organism evidence="1 2">
    <name type="scientific">Diplocloster agilis</name>
    <dbReference type="NCBI Taxonomy" id="2850323"/>
    <lineage>
        <taxon>Bacteria</taxon>
        <taxon>Bacillati</taxon>
        <taxon>Bacillota</taxon>
        <taxon>Clostridia</taxon>
        <taxon>Lachnospirales</taxon>
        <taxon>Lachnospiraceae</taxon>
        <taxon>Diplocloster</taxon>
    </lineage>
</organism>
<accession>A0A949JXP2</accession>
<evidence type="ECO:0000313" key="1">
    <source>
        <dbReference type="EMBL" id="MBU9736514.1"/>
    </source>
</evidence>
<keyword evidence="2" id="KW-1185">Reference proteome</keyword>
<dbReference type="InterPro" id="IPR003749">
    <property type="entry name" value="ThiS/MoaD-like"/>
</dbReference>
<name>A0A949JXP2_9FIRM</name>
<dbReference type="EMBL" id="JAHQCW010000010">
    <property type="protein sequence ID" value="MBU9736514.1"/>
    <property type="molecule type" value="Genomic_DNA"/>
</dbReference>
<dbReference type="CDD" id="cd17040">
    <property type="entry name" value="Ubl_MoaD_like"/>
    <property type="match status" value="1"/>
</dbReference>
<dbReference type="Pfam" id="PF02597">
    <property type="entry name" value="ThiS"/>
    <property type="match status" value="1"/>
</dbReference>
<dbReference type="InterPro" id="IPR016155">
    <property type="entry name" value="Mopterin_synth/thiamin_S_b"/>
</dbReference>
<gene>
    <name evidence="1" type="ORF">KTH89_08190</name>
</gene>
<protein>
    <submittedName>
        <fullName evidence="1">MoaD/ThiS family protein</fullName>
    </submittedName>
</protein>
<dbReference type="AlphaFoldDB" id="A0A949JXP2"/>
<reference evidence="1" key="1">
    <citation type="submission" date="2021-06" db="EMBL/GenBank/DDBJ databases">
        <title>Description of novel taxa of the family Lachnospiraceae.</title>
        <authorList>
            <person name="Chaplin A.V."/>
            <person name="Sokolova S.R."/>
            <person name="Pikina A.P."/>
            <person name="Korzhanova M."/>
            <person name="Belova V."/>
            <person name="Korostin D."/>
            <person name="Efimov B.A."/>
        </authorList>
    </citation>
    <scope>NUCLEOTIDE SEQUENCE</scope>
    <source>
        <strain evidence="1">ASD5720</strain>
    </source>
</reference>
<dbReference type="Proteomes" id="UP000712157">
    <property type="component" value="Unassembled WGS sequence"/>
</dbReference>
<dbReference type="InterPro" id="IPR012675">
    <property type="entry name" value="Beta-grasp_dom_sf"/>
</dbReference>